<feature type="domain" description="SGNH hydrolase-type esterase" evidence="2">
    <location>
        <begin position="65"/>
        <end position="212"/>
    </location>
</feature>
<dbReference type="Gene3D" id="3.40.50.1110">
    <property type="entry name" value="SGNH hydrolase"/>
    <property type="match status" value="1"/>
</dbReference>
<feature type="chain" id="PRO_5023078287" evidence="1">
    <location>
        <begin position="18"/>
        <end position="227"/>
    </location>
</feature>
<dbReference type="EMBL" id="VVXJ01000003">
    <property type="protein sequence ID" value="KAA2377653.1"/>
    <property type="molecule type" value="Genomic_DNA"/>
</dbReference>
<dbReference type="Pfam" id="PF13472">
    <property type="entry name" value="Lipase_GDSL_2"/>
    <property type="match status" value="1"/>
</dbReference>
<dbReference type="InterPro" id="IPR013830">
    <property type="entry name" value="SGNH_hydro"/>
</dbReference>
<protein>
    <submittedName>
        <fullName evidence="3">Lysophospholipase</fullName>
    </submittedName>
</protein>
<dbReference type="PANTHER" id="PTHR30383:SF5">
    <property type="entry name" value="SGNH HYDROLASE-TYPE ESTERASE DOMAIN-CONTAINING PROTEIN"/>
    <property type="match status" value="1"/>
</dbReference>
<proteinExistence type="predicted"/>
<organism evidence="3 4">
    <name type="scientific">Alistipes shahii</name>
    <dbReference type="NCBI Taxonomy" id="328814"/>
    <lineage>
        <taxon>Bacteria</taxon>
        <taxon>Pseudomonadati</taxon>
        <taxon>Bacteroidota</taxon>
        <taxon>Bacteroidia</taxon>
        <taxon>Bacteroidales</taxon>
        <taxon>Rikenellaceae</taxon>
        <taxon>Alistipes</taxon>
    </lineage>
</organism>
<keyword evidence="1" id="KW-0732">Signal</keyword>
<dbReference type="RefSeq" id="WP_118406957.1">
    <property type="nucleotide sequence ID" value="NZ_CATVWL010000031.1"/>
</dbReference>
<dbReference type="Proteomes" id="UP000322658">
    <property type="component" value="Unassembled WGS sequence"/>
</dbReference>
<name>A0A5B3GVR2_9BACT</name>
<evidence type="ECO:0000259" key="2">
    <source>
        <dbReference type="Pfam" id="PF13472"/>
    </source>
</evidence>
<dbReference type="PANTHER" id="PTHR30383">
    <property type="entry name" value="THIOESTERASE 1/PROTEASE 1/LYSOPHOSPHOLIPASE L1"/>
    <property type="match status" value="1"/>
</dbReference>
<dbReference type="GO" id="GO:0004622">
    <property type="term" value="F:phosphatidylcholine lysophospholipase activity"/>
    <property type="evidence" value="ECO:0007669"/>
    <property type="project" value="TreeGrafter"/>
</dbReference>
<accession>A0A5B3GVR2</accession>
<dbReference type="SUPFAM" id="SSF52266">
    <property type="entry name" value="SGNH hydrolase"/>
    <property type="match status" value="1"/>
</dbReference>
<evidence type="ECO:0000313" key="4">
    <source>
        <dbReference type="Proteomes" id="UP000322658"/>
    </source>
</evidence>
<dbReference type="InterPro" id="IPR051532">
    <property type="entry name" value="Ester_Hydrolysis_Enzymes"/>
</dbReference>
<comment type="caution">
    <text evidence="3">The sequence shown here is derived from an EMBL/GenBank/DDBJ whole genome shotgun (WGS) entry which is preliminary data.</text>
</comment>
<dbReference type="AlphaFoldDB" id="A0A5B3GVR2"/>
<gene>
    <name evidence="3" type="ORF">F2Y07_01855</name>
</gene>
<evidence type="ECO:0000313" key="3">
    <source>
        <dbReference type="EMBL" id="KAA2377653.1"/>
    </source>
</evidence>
<dbReference type="InterPro" id="IPR036514">
    <property type="entry name" value="SGNH_hydro_sf"/>
</dbReference>
<evidence type="ECO:0000256" key="1">
    <source>
        <dbReference type="SAM" id="SignalP"/>
    </source>
</evidence>
<sequence length="227" mass="25811">MKKIALFLSVVIATAMADTAAAKPDTLSIDKTYYPGRRAFYELTPVKKHNIVMLGNSLTERGLWGEYFQPAYVLNRGIGGDCVSGMIARLETILSGKPKAMFIMAGTNDLIFSKTSYEKLLEQYERMLDIIARESPRTKVYIQSLLPLVEDRQDYFKGKNKRIAGFNAVLREMAERRNLPYIDIWSAIQNNGALPEEFTHDGIHLTGPGYAVWVETLRPYMKPYMKK</sequence>
<feature type="signal peptide" evidence="1">
    <location>
        <begin position="1"/>
        <end position="17"/>
    </location>
</feature>
<reference evidence="3 4" key="1">
    <citation type="journal article" date="2019" name="Nat. Med.">
        <title>A library of human gut bacterial isolates paired with longitudinal multiomics data enables mechanistic microbiome research.</title>
        <authorList>
            <person name="Poyet M."/>
            <person name="Groussin M."/>
            <person name="Gibbons S.M."/>
            <person name="Avila-Pacheco J."/>
            <person name="Jiang X."/>
            <person name="Kearney S.M."/>
            <person name="Perrotta A.R."/>
            <person name="Berdy B."/>
            <person name="Zhao S."/>
            <person name="Lieberman T.D."/>
            <person name="Swanson P.K."/>
            <person name="Smith M."/>
            <person name="Roesemann S."/>
            <person name="Alexander J.E."/>
            <person name="Rich S.A."/>
            <person name="Livny J."/>
            <person name="Vlamakis H."/>
            <person name="Clish C."/>
            <person name="Bullock K."/>
            <person name="Deik A."/>
            <person name="Scott J."/>
            <person name="Pierce K.A."/>
            <person name="Xavier R.J."/>
            <person name="Alm E.J."/>
        </authorList>
    </citation>
    <scope>NUCLEOTIDE SEQUENCE [LARGE SCALE GENOMIC DNA]</scope>
    <source>
        <strain evidence="3 4">BIOML-A1</strain>
    </source>
</reference>